<keyword evidence="6 10" id="KW-0407">Ion channel</keyword>
<dbReference type="HAMAP" id="MF_00454">
    <property type="entry name" value="FluC"/>
    <property type="match status" value="1"/>
</dbReference>
<dbReference type="GO" id="GO:0046872">
    <property type="term" value="F:metal ion binding"/>
    <property type="evidence" value="ECO:0007669"/>
    <property type="project" value="UniProtKB-KW"/>
</dbReference>
<gene>
    <name evidence="10" type="primary">fluC</name>
    <name evidence="10" type="synonym">crcB</name>
    <name evidence="11" type="ORF">ISU07_19685</name>
</gene>
<organism evidence="11 12">
    <name type="scientific">Nocardioides islandensis</name>
    <dbReference type="NCBI Taxonomy" id="433663"/>
    <lineage>
        <taxon>Bacteria</taxon>
        <taxon>Bacillati</taxon>
        <taxon>Actinomycetota</taxon>
        <taxon>Actinomycetes</taxon>
        <taxon>Propionibacteriales</taxon>
        <taxon>Nocardioidaceae</taxon>
        <taxon>Nocardioides</taxon>
    </lineage>
</organism>
<keyword evidence="12" id="KW-1185">Reference proteome</keyword>
<evidence type="ECO:0000256" key="2">
    <source>
        <dbReference type="ARBA" id="ARBA00022475"/>
    </source>
</evidence>
<evidence type="ECO:0000256" key="10">
    <source>
        <dbReference type="HAMAP-Rule" id="MF_00454"/>
    </source>
</evidence>
<dbReference type="GO" id="GO:0005886">
    <property type="term" value="C:plasma membrane"/>
    <property type="evidence" value="ECO:0007669"/>
    <property type="project" value="UniProtKB-SubCell"/>
</dbReference>
<dbReference type="PANTHER" id="PTHR28259">
    <property type="entry name" value="FLUORIDE EXPORT PROTEIN 1-RELATED"/>
    <property type="match status" value="1"/>
</dbReference>
<name>A0A930YFZ3_9ACTN</name>
<feature type="transmembrane region" description="Helical" evidence="10">
    <location>
        <begin position="56"/>
        <end position="77"/>
    </location>
</feature>
<evidence type="ECO:0000256" key="7">
    <source>
        <dbReference type="ARBA" id="ARBA00035120"/>
    </source>
</evidence>
<comment type="caution">
    <text evidence="11">The sequence shown here is derived from an EMBL/GenBank/DDBJ whole genome shotgun (WGS) entry which is preliminary data.</text>
</comment>
<comment type="catalytic activity">
    <reaction evidence="8">
        <text>fluoride(in) = fluoride(out)</text>
        <dbReference type="Rhea" id="RHEA:76159"/>
        <dbReference type="ChEBI" id="CHEBI:17051"/>
    </reaction>
    <physiologicalReaction direction="left-to-right" evidence="8">
        <dbReference type="Rhea" id="RHEA:76160"/>
    </physiologicalReaction>
</comment>
<evidence type="ECO:0000256" key="5">
    <source>
        <dbReference type="ARBA" id="ARBA00023136"/>
    </source>
</evidence>
<evidence type="ECO:0000256" key="3">
    <source>
        <dbReference type="ARBA" id="ARBA00022692"/>
    </source>
</evidence>
<evidence type="ECO:0000256" key="6">
    <source>
        <dbReference type="ARBA" id="ARBA00023303"/>
    </source>
</evidence>
<feature type="binding site" evidence="10">
    <location>
        <position position="65"/>
    </location>
    <ligand>
        <name>Na(+)</name>
        <dbReference type="ChEBI" id="CHEBI:29101"/>
        <note>structural</note>
    </ligand>
</feature>
<dbReference type="GO" id="GO:0140114">
    <property type="term" value="P:cellular detoxification of fluoride"/>
    <property type="evidence" value="ECO:0007669"/>
    <property type="project" value="UniProtKB-UniRule"/>
</dbReference>
<dbReference type="EMBL" id="JADKPN010000015">
    <property type="protein sequence ID" value="MBF4765358.1"/>
    <property type="molecule type" value="Genomic_DNA"/>
</dbReference>
<dbReference type="RefSeq" id="WP_194708546.1">
    <property type="nucleotide sequence ID" value="NZ_JADKPN010000015.1"/>
</dbReference>
<feature type="binding site" evidence="10">
    <location>
        <position position="68"/>
    </location>
    <ligand>
        <name>Na(+)</name>
        <dbReference type="ChEBI" id="CHEBI:29101"/>
        <note>structural</note>
    </ligand>
</feature>
<keyword evidence="3 10" id="KW-0812">Transmembrane</keyword>
<evidence type="ECO:0000313" key="11">
    <source>
        <dbReference type="EMBL" id="MBF4765358.1"/>
    </source>
</evidence>
<accession>A0A930YFZ3</accession>
<comment type="subcellular location">
    <subcellularLocation>
        <location evidence="1 10">Cell membrane</location>
        <topology evidence="1 10">Multi-pass membrane protein</topology>
    </subcellularLocation>
</comment>
<dbReference type="Proteomes" id="UP000640489">
    <property type="component" value="Unassembled WGS sequence"/>
</dbReference>
<feature type="transmembrane region" description="Helical" evidence="10">
    <location>
        <begin position="89"/>
        <end position="109"/>
    </location>
</feature>
<dbReference type="GO" id="GO:0062054">
    <property type="term" value="F:fluoride channel activity"/>
    <property type="evidence" value="ECO:0007669"/>
    <property type="project" value="UniProtKB-UniRule"/>
</dbReference>
<evidence type="ECO:0000313" key="12">
    <source>
        <dbReference type="Proteomes" id="UP000640489"/>
    </source>
</evidence>
<keyword evidence="2 10" id="KW-1003">Cell membrane</keyword>
<dbReference type="Pfam" id="PF02537">
    <property type="entry name" value="CRCB"/>
    <property type="match status" value="1"/>
</dbReference>
<sequence length="112" mass="11084">MTPLLVALGAGVGATLRFLTAHWLDGRWPSGTLLVNVVGSFVLGLLFGAGASADGLALLGTGFCGGLTTYSAFSVQARDQGRIGLGRGAAYVAATIGLALLACALGYGLGQA</sequence>
<keyword evidence="10" id="KW-0813">Transport</keyword>
<evidence type="ECO:0000256" key="9">
    <source>
        <dbReference type="ARBA" id="ARBA00049940"/>
    </source>
</evidence>
<protein>
    <recommendedName>
        <fullName evidence="10">Fluoride-specific ion channel FluC</fullName>
    </recommendedName>
</protein>
<keyword evidence="4 10" id="KW-1133">Transmembrane helix</keyword>
<dbReference type="PANTHER" id="PTHR28259:SF1">
    <property type="entry name" value="FLUORIDE EXPORT PROTEIN 1-RELATED"/>
    <property type="match status" value="1"/>
</dbReference>
<reference evidence="11" key="1">
    <citation type="submission" date="2020-11" db="EMBL/GenBank/DDBJ databases">
        <title>Nocardioides sp. nov., isolated from Soil of Cynanchum wilfordii Hemsley rhizosphere.</title>
        <authorList>
            <person name="Lee J.-S."/>
            <person name="Suh M.K."/>
            <person name="Kim J.-S."/>
        </authorList>
    </citation>
    <scope>NUCLEOTIDE SEQUENCE</scope>
    <source>
        <strain evidence="11">KCTC 19275</strain>
    </source>
</reference>
<dbReference type="AlphaFoldDB" id="A0A930YFZ3"/>
<dbReference type="InterPro" id="IPR003691">
    <property type="entry name" value="FluC"/>
</dbReference>
<keyword evidence="10" id="KW-0406">Ion transport</keyword>
<keyword evidence="5 10" id="KW-0472">Membrane</keyword>
<comment type="similarity">
    <text evidence="7 10">Belongs to the fluoride channel Fluc/FEX (TC 1.A.43) family.</text>
</comment>
<keyword evidence="10" id="KW-0915">Sodium</keyword>
<comment type="activity regulation">
    <text evidence="10">Na(+) is not transported, but it plays an essential structural role and its presence is essential for fluoride channel function.</text>
</comment>
<evidence type="ECO:0000256" key="8">
    <source>
        <dbReference type="ARBA" id="ARBA00035585"/>
    </source>
</evidence>
<comment type="function">
    <text evidence="9 10">Fluoride-specific ion channel. Important for reducing fluoride concentration in the cell, thus reducing its toxicity.</text>
</comment>
<evidence type="ECO:0000256" key="1">
    <source>
        <dbReference type="ARBA" id="ARBA00004651"/>
    </source>
</evidence>
<feature type="transmembrane region" description="Helical" evidence="10">
    <location>
        <begin position="31"/>
        <end position="49"/>
    </location>
</feature>
<keyword evidence="10" id="KW-0479">Metal-binding</keyword>
<proteinExistence type="inferred from homology"/>
<evidence type="ECO:0000256" key="4">
    <source>
        <dbReference type="ARBA" id="ARBA00022989"/>
    </source>
</evidence>